<feature type="repeat" description="MVP" evidence="8">
    <location>
        <begin position="271"/>
        <end position="319"/>
    </location>
</feature>
<dbReference type="PANTHER" id="PTHR14165:SF3">
    <property type="entry name" value="MAJOR VAULT PROTEIN"/>
    <property type="match status" value="1"/>
</dbReference>
<sequence length="441" mass="48999">MEDPVIRIPPYHYVHVLDLNSNVTRVEVGPHTYIRQDHERVVFAPRRMVMVPPRHYCVVLNPVARGPTGAVLVDGAGQACLRHADLDIRLAQEPFPLYPGEEIQQGVTPLQVVLADTALRLRALLDFKDEDGKKFVAGDEWLFEGPGTYIPRKEVEVAATLQATIIGHKPALRLPARNERLDRYGEEWLVKQVGAYLPGVYEEVVDVVDAYILTDKKALHLRAARTFEDAQGRVRRTGEEWLVTQAQSEAYIPEVFEEVVAEVAVTTLGPRQYCVVLDPVGPNGQPQLGQQRVVKGEKSFFLQPGERLQAGIQDVYVLSEDEGLLLQALQTVKDTDEVAQGTPGVSGSPGGTWEKLEGVQGAWDDWGNQECTLRWLWVQVRVVTGQTYMLTEAEELWEKELPPGVEALLAEARGDTRSVDAGVHSSSSPDAAVPQRDRTRA</sequence>
<organism evidence="13 14">
    <name type="scientific">Podiceps cristatus</name>
    <name type="common">Great crested grebe</name>
    <dbReference type="NCBI Taxonomy" id="345573"/>
    <lineage>
        <taxon>Eukaryota</taxon>
        <taxon>Metazoa</taxon>
        <taxon>Chordata</taxon>
        <taxon>Craniata</taxon>
        <taxon>Vertebrata</taxon>
        <taxon>Euteleostomi</taxon>
        <taxon>Archelosauria</taxon>
        <taxon>Archosauria</taxon>
        <taxon>Dinosauria</taxon>
        <taxon>Saurischia</taxon>
        <taxon>Theropoda</taxon>
        <taxon>Coelurosauria</taxon>
        <taxon>Aves</taxon>
        <taxon>Neognathae</taxon>
        <taxon>Neoaves</taxon>
        <taxon>Mirandornithes</taxon>
        <taxon>Podicipediformes</taxon>
        <taxon>Podicipedidae</taxon>
        <taxon>Podiceps</taxon>
    </lineage>
</organism>
<dbReference type="GO" id="GO:1990904">
    <property type="term" value="C:ribonucleoprotein complex"/>
    <property type="evidence" value="ECO:0007669"/>
    <property type="project" value="UniProtKB-UniRule"/>
</dbReference>
<dbReference type="InterPro" id="IPR041134">
    <property type="entry name" value="Vault_2"/>
</dbReference>
<evidence type="ECO:0000259" key="10">
    <source>
        <dbReference type="Pfam" id="PF01505"/>
    </source>
</evidence>
<feature type="repeat" description="MVP" evidence="8">
    <location>
        <begin position="54"/>
        <end position="114"/>
    </location>
</feature>
<feature type="domain" description="Major vault protein repeat" evidence="12">
    <location>
        <begin position="379"/>
        <end position="413"/>
    </location>
</feature>
<dbReference type="FunFam" id="2.30.30.570:FF:000002">
    <property type="entry name" value="Major vault protein-alpha"/>
    <property type="match status" value="1"/>
</dbReference>
<evidence type="ECO:0000259" key="11">
    <source>
        <dbReference type="Pfam" id="PF17794"/>
    </source>
</evidence>
<evidence type="ECO:0000256" key="5">
    <source>
        <dbReference type="ARBA" id="ARBA00022737"/>
    </source>
</evidence>
<dbReference type="Pfam" id="PF01505">
    <property type="entry name" value="Vault"/>
    <property type="match status" value="2"/>
</dbReference>
<comment type="subcellular location">
    <subcellularLocation>
        <location evidence="2 8">Cytoplasm</location>
    </subcellularLocation>
    <subcellularLocation>
        <location evidence="1">Nucleus</location>
    </subcellularLocation>
</comment>
<evidence type="ECO:0000256" key="6">
    <source>
        <dbReference type="ARBA" id="ARBA00023242"/>
    </source>
</evidence>
<dbReference type="InterPro" id="IPR002499">
    <property type="entry name" value="Vault_N"/>
</dbReference>
<evidence type="ECO:0000313" key="14">
    <source>
        <dbReference type="Proteomes" id="UP000053854"/>
    </source>
</evidence>
<evidence type="ECO:0000256" key="9">
    <source>
        <dbReference type="SAM" id="MobiDB-lite"/>
    </source>
</evidence>
<evidence type="ECO:0000256" key="8">
    <source>
        <dbReference type="PROSITE-ProRule" id="PRU00571"/>
    </source>
</evidence>
<evidence type="ECO:0000259" key="12">
    <source>
        <dbReference type="Pfam" id="PF17796"/>
    </source>
</evidence>
<feature type="repeat" description="MVP" evidence="8">
    <location>
        <begin position="115"/>
        <end position="167"/>
    </location>
</feature>
<evidence type="ECO:0000256" key="3">
    <source>
        <dbReference type="ARBA" id="ARBA00018296"/>
    </source>
</evidence>
<evidence type="ECO:0000256" key="4">
    <source>
        <dbReference type="ARBA" id="ARBA00022490"/>
    </source>
</evidence>
<feature type="repeat" description="MVP" evidence="8">
    <location>
        <begin position="215"/>
        <end position="269"/>
    </location>
</feature>
<keyword evidence="14" id="KW-1185">Reference proteome</keyword>
<dbReference type="Gene3D" id="2.30.30.620">
    <property type="match status" value="1"/>
</dbReference>
<dbReference type="FunFam" id="2.30.30.560:FF:000001">
    <property type="entry name" value="major vault protein-like"/>
    <property type="match status" value="1"/>
</dbReference>
<dbReference type="Gene3D" id="2.30.30.550">
    <property type="entry name" value="Major Vault Protein repeat"/>
    <property type="match status" value="3"/>
</dbReference>
<keyword evidence="5" id="KW-0677">Repeat</keyword>
<dbReference type="InterPro" id="IPR041136">
    <property type="entry name" value="Vault_4"/>
</dbReference>
<dbReference type="InterPro" id="IPR039059">
    <property type="entry name" value="MVP"/>
</dbReference>
<dbReference type="EMBL" id="KL269108">
    <property type="protein sequence ID" value="KFZ63273.1"/>
    <property type="molecule type" value="Genomic_DNA"/>
</dbReference>
<gene>
    <name evidence="13" type="ORF">N338_09244</name>
</gene>
<dbReference type="Proteomes" id="UP000053854">
    <property type="component" value="Unassembled WGS sequence"/>
</dbReference>
<dbReference type="InterPro" id="IPR043179">
    <property type="entry name" value="Vault_2_sf"/>
</dbReference>
<keyword evidence="7 8" id="KW-0687">Ribonucleoprotein</keyword>
<evidence type="ECO:0000256" key="1">
    <source>
        <dbReference type="ARBA" id="ARBA00004123"/>
    </source>
</evidence>
<dbReference type="InterPro" id="IPR043023">
    <property type="entry name" value="MVP_rep_sf"/>
</dbReference>
<dbReference type="Gene3D" id="2.30.30.570">
    <property type="match status" value="1"/>
</dbReference>
<keyword evidence="4 8" id="KW-0963">Cytoplasm</keyword>
<feature type="domain" description="Major vault protein repeat" evidence="10">
    <location>
        <begin position="211"/>
        <end position="253"/>
    </location>
</feature>
<dbReference type="AlphaFoldDB" id="A0A094KVT1"/>
<dbReference type="FunFam" id="2.30.30.560:FF:000002">
    <property type="entry name" value="Major vault protein-alpha"/>
    <property type="match status" value="1"/>
</dbReference>
<keyword evidence="6" id="KW-0539">Nucleus</keyword>
<dbReference type="OrthoDB" id="6125719at2759"/>
<name>A0A094KVT1_PODCR</name>
<proteinExistence type="predicted"/>
<feature type="domain" description="Major vault protein repeat" evidence="11">
    <location>
        <begin position="266"/>
        <end position="312"/>
    </location>
</feature>
<dbReference type="PROSITE" id="PS51224">
    <property type="entry name" value="MVP"/>
    <property type="match status" value="5"/>
</dbReference>
<dbReference type="InterPro" id="IPR041139">
    <property type="entry name" value="MVP_rep_dom"/>
</dbReference>
<protein>
    <recommendedName>
        <fullName evidence="3">Major vault protein</fullName>
    </recommendedName>
</protein>
<dbReference type="FunFam" id="2.30.30.550:FF:000001">
    <property type="entry name" value="major vault protein-like"/>
    <property type="match status" value="2"/>
</dbReference>
<accession>A0A094KVT1</accession>
<dbReference type="GO" id="GO:0005737">
    <property type="term" value="C:cytoplasm"/>
    <property type="evidence" value="ECO:0007669"/>
    <property type="project" value="UniProtKB-SubCell"/>
</dbReference>
<feature type="domain" description="Major vault protein repeat" evidence="11">
    <location>
        <begin position="48"/>
        <end position="107"/>
    </location>
</feature>
<feature type="domain" description="Major vault protein repeat" evidence="10">
    <location>
        <begin position="111"/>
        <end position="152"/>
    </location>
</feature>
<evidence type="ECO:0000256" key="7">
    <source>
        <dbReference type="ARBA" id="ARBA00023274"/>
    </source>
</evidence>
<dbReference type="Pfam" id="PF17794">
    <property type="entry name" value="Vault_2"/>
    <property type="match status" value="2"/>
</dbReference>
<evidence type="ECO:0000313" key="13">
    <source>
        <dbReference type="EMBL" id="KFZ63273.1"/>
    </source>
</evidence>
<feature type="region of interest" description="Disordered" evidence="9">
    <location>
        <begin position="412"/>
        <end position="441"/>
    </location>
</feature>
<feature type="non-terminal residue" evidence="13">
    <location>
        <position position="441"/>
    </location>
</feature>
<evidence type="ECO:0000256" key="2">
    <source>
        <dbReference type="ARBA" id="ARBA00004496"/>
    </source>
</evidence>
<dbReference type="PANTHER" id="PTHR14165">
    <property type="entry name" value="MAJOR VAULT PROTEIN"/>
    <property type="match status" value="1"/>
</dbReference>
<reference evidence="13 14" key="1">
    <citation type="submission" date="2014-04" db="EMBL/GenBank/DDBJ databases">
        <title>Genome evolution of avian class.</title>
        <authorList>
            <person name="Zhang G."/>
            <person name="Li C."/>
        </authorList>
    </citation>
    <scope>NUCLEOTIDE SEQUENCE [LARGE SCALE GENOMIC DNA]</scope>
    <source>
        <strain evidence="13">BGI_N338</strain>
    </source>
</reference>
<dbReference type="Gene3D" id="2.30.30.560">
    <property type="match status" value="2"/>
</dbReference>
<dbReference type="Pfam" id="PF17796">
    <property type="entry name" value="Vault_4"/>
    <property type="match status" value="1"/>
</dbReference>
<feature type="repeat" description="MVP" evidence="8">
    <location>
        <begin position="168"/>
        <end position="214"/>
    </location>
</feature>
<dbReference type="GO" id="GO:0005634">
    <property type="term" value="C:nucleus"/>
    <property type="evidence" value="ECO:0007669"/>
    <property type="project" value="UniProtKB-SubCell"/>
</dbReference>